<dbReference type="Pfam" id="PF06580">
    <property type="entry name" value="His_kinase"/>
    <property type="match status" value="1"/>
</dbReference>
<keyword evidence="5" id="KW-0418">Kinase</keyword>
<keyword evidence="3" id="KW-0902">Two-component regulatory system</keyword>
<evidence type="ECO:0000256" key="3">
    <source>
        <dbReference type="ARBA" id="ARBA00023012"/>
    </source>
</evidence>
<keyword evidence="5" id="KW-0808">Transferase</keyword>
<dbReference type="Gene3D" id="3.30.565.10">
    <property type="entry name" value="Histidine kinase-like ATPase, C-terminal domain"/>
    <property type="match status" value="1"/>
</dbReference>
<dbReference type="GO" id="GO:0016020">
    <property type="term" value="C:membrane"/>
    <property type="evidence" value="ECO:0007669"/>
    <property type="project" value="InterPro"/>
</dbReference>
<dbReference type="Pfam" id="PF02518">
    <property type="entry name" value="HATPase_c"/>
    <property type="match status" value="1"/>
</dbReference>
<evidence type="ECO:0000256" key="2">
    <source>
        <dbReference type="ARBA" id="ARBA00012438"/>
    </source>
</evidence>
<dbReference type="SUPFAM" id="SSF55874">
    <property type="entry name" value="ATPase domain of HSP90 chaperone/DNA topoisomerase II/histidine kinase"/>
    <property type="match status" value="1"/>
</dbReference>
<dbReference type="PRINTS" id="PR00344">
    <property type="entry name" value="BCTRLSENSOR"/>
</dbReference>
<evidence type="ECO:0000313" key="5">
    <source>
        <dbReference type="EMBL" id="VUX39324.1"/>
    </source>
</evidence>
<comment type="catalytic activity">
    <reaction evidence="1">
        <text>ATP + protein L-histidine = ADP + protein N-phospho-L-histidine.</text>
        <dbReference type="EC" id="2.7.13.3"/>
    </reaction>
</comment>
<evidence type="ECO:0000313" key="6">
    <source>
        <dbReference type="Proteomes" id="UP000408482"/>
    </source>
</evidence>
<organism evidence="5 6">
    <name type="scientific">Blautia luti</name>
    <dbReference type="NCBI Taxonomy" id="89014"/>
    <lineage>
        <taxon>Bacteria</taxon>
        <taxon>Bacillati</taxon>
        <taxon>Bacillota</taxon>
        <taxon>Clostridia</taxon>
        <taxon>Lachnospirales</taxon>
        <taxon>Lachnospiraceae</taxon>
        <taxon>Blautia</taxon>
    </lineage>
</organism>
<dbReference type="AlphaFoldDB" id="A0A564W358"/>
<dbReference type="InterPro" id="IPR050640">
    <property type="entry name" value="Bact_2-comp_sensor_kinase"/>
</dbReference>
<gene>
    <name evidence="5" type="primary">yehU_7</name>
    <name evidence="5" type="ORF">RSSSTS7063_03612</name>
</gene>
<reference evidence="5 6" key="1">
    <citation type="submission" date="2019-07" db="EMBL/GenBank/DDBJ databases">
        <authorList>
            <person name="Hibberd C M."/>
            <person name="Gehrig L. J."/>
            <person name="Chang H.-W."/>
            <person name="Venkatesh S."/>
        </authorList>
    </citation>
    <scope>NUCLEOTIDE SEQUENCE [LARGE SCALE GENOMIC DNA]</scope>
    <source>
        <strain evidence="5">Blautia_luti_SSTS_Bg7063</strain>
    </source>
</reference>
<keyword evidence="6" id="KW-1185">Reference proteome</keyword>
<dbReference type="InterPro" id="IPR004358">
    <property type="entry name" value="Sig_transdc_His_kin-like_C"/>
</dbReference>
<dbReference type="Proteomes" id="UP000408482">
    <property type="component" value="Unassembled WGS sequence"/>
</dbReference>
<name>A0A564W358_9FIRM</name>
<dbReference type="GO" id="GO:0000155">
    <property type="term" value="F:phosphorelay sensor kinase activity"/>
    <property type="evidence" value="ECO:0007669"/>
    <property type="project" value="InterPro"/>
</dbReference>
<dbReference type="PANTHER" id="PTHR34220:SF7">
    <property type="entry name" value="SENSOR HISTIDINE KINASE YPDA"/>
    <property type="match status" value="1"/>
</dbReference>
<accession>A0A564W358</accession>
<dbReference type="PANTHER" id="PTHR34220">
    <property type="entry name" value="SENSOR HISTIDINE KINASE YPDA"/>
    <property type="match status" value="1"/>
</dbReference>
<dbReference type="InterPro" id="IPR010559">
    <property type="entry name" value="Sig_transdc_His_kin_internal"/>
</dbReference>
<dbReference type="EMBL" id="CABHNW010000094">
    <property type="protein sequence ID" value="VUX39324.1"/>
    <property type="molecule type" value="Genomic_DNA"/>
</dbReference>
<feature type="domain" description="Histidine kinase/HSP90-like ATPase" evidence="4">
    <location>
        <begin position="196"/>
        <end position="316"/>
    </location>
</feature>
<dbReference type="InterPro" id="IPR003594">
    <property type="entry name" value="HATPase_dom"/>
</dbReference>
<protein>
    <recommendedName>
        <fullName evidence="2">histidine kinase</fullName>
        <ecNumber evidence="2">2.7.13.3</ecNumber>
    </recommendedName>
</protein>
<proteinExistence type="predicted"/>
<dbReference type="InterPro" id="IPR036890">
    <property type="entry name" value="HATPase_C_sf"/>
</dbReference>
<evidence type="ECO:0000256" key="1">
    <source>
        <dbReference type="ARBA" id="ARBA00000085"/>
    </source>
</evidence>
<sequence length="322" mass="36926">MLVTVVVLVWLILEEKNAVAFFSATILISFQIINFICLQKWIYKSVQTTEEKLEQIDRGNKTLAEFEVEIANTPFLMDIIPLIKHYLSLKINRNNAEIFTKQTELTALQSQINPHFLYNTLDTIRGQAMCDDNIEVAKMIETLASFFRYSISRKGNLVTLRDELNNINNYMRIQQYRFNHRFSMEIVIDDENTAAYDYYVPRLILQPIVENAIIHGLEEKIEGAQVLIEVDIAEDMIITVSDNGRGMSLKELDELNGRIHSEITGLVEEDKSHGTGIALPNINKRIQLLFGERYGLNVYSSEGCGTDVELILPTNHHAEERV</sequence>
<dbReference type="SMART" id="SM00387">
    <property type="entry name" value="HATPase_c"/>
    <property type="match status" value="1"/>
</dbReference>
<evidence type="ECO:0000259" key="4">
    <source>
        <dbReference type="SMART" id="SM00387"/>
    </source>
</evidence>
<dbReference type="EC" id="2.7.13.3" evidence="2"/>